<proteinExistence type="predicted"/>
<dbReference type="AlphaFoldDB" id="A0A8T0BGT9"/>
<reference evidence="3" key="1">
    <citation type="submission" date="2020-08" db="EMBL/GenBank/DDBJ databases">
        <title>Chromosome-level assembly of Southern catfish (Silurus meridionalis) provides insights into visual adaptation to the nocturnal and benthic lifestyles.</title>
        <authorList>
            <person name="Zhang Y."/>
            <person name="Wang D."/>
            <person name="Peng Z."/>
        </authorList>
    </citation>
    <scope>NUCLEOTIDE SEQUENCE</scope>
    <source>
        <strain evidence="3">SWU-2019-XX</strain>
        <tissue evidence="3">Muscle</tissue>
    </source>
</reference>
<accession>A0A8T0BGT9</accession>
<dbReference type="InterPro" id="IPR050230">
    <property type="entry name" value="CALM/Myosin/TropC-like"/>
</dbReference>
<evidence type="ECO:0000256" key="2">
    <source>
        <dbReference type="SAM" id="MobiDB-lite"/>
    </source>
</evidence>
<comment type="caution">
    <text evidence="3">The sequence shown here is derived from an EMBL/GenBank/DDBJ whole genome shotgun (WGS) entry which is preliminary data.</text>
</comment>
<feature type="compositionally biased region" description="Polar residues" evidence="2">
    <location>
        <begin position="12"/>
        <end position="29"/>
    </location>
</feature>
<protein>
    <submittedName>
        <fullName evidence="3">Uncharacterized protein</fullName>
    </submittedName>
</protein>
<dbReference type="InterPro" id="IPR011992">
    <property type="entry name" value="EF-hand-dom_pair"/>
</dbReference>
<dbReference type="PANTHER" id="PTHR23048">
    <property type="entry name" value="MYOSIN LIGHT CHAIN 1, 3"/>
    <property type="match status" value="1"/>
</dbReference>
<feature type="region of interest" description="Disordered" evidence="2">
    <location>
        <begin position="1"/>
        <end position="49"/>
    </location>
</feature>
<dbReference type="Gene3D" id="1.10.238.10">
    <property type="entry name" value="EF-hand"/>
    <property type="match status" value="2"/>
</dbReference>
<dbReference type="PANTHER" id="PTHR23048:SF49">
    <property type="entry name" value="FI08416P-RELATED"/>
    <property type="match status" value="1"/>
</dbReference>
<keyword evidence="1" id="KW-0677">Repeat</keyword>
<name>A0A8T0BGT9_SILME</name>
<dbReference type="Proteomes" id="UP000606274">
    <property type="component" value="Unassembled WGS sequence"/>
</dbReference>
<dbReference type="GO" id="GO:0016460">
    <property type="term" value="C:myosin II complex"/>
    <property type="evidence" value="ECO:0007669"/>
    <property type="project" value="TreeGrafter"/>
</dbReference>
<evidence type="ECO:0000313" key="4">
    <source>
        <dbReference type="Proteomes" id="UP000606274"/>
    </source>
</evidence>
<dbReference type="SUPFAM" id="SSF47473">
    <property type="entry name" value="EF-hand"/>
    <property type="match status" value="1"/>
</dbReference>
<feature type="compositionally biased region" description="Basic and acidic residues" evidence="2">
    <location>
        <begin position="1"/>
        <end position="10"/>
    </location>
</feature>
<organism evidence="3 4">
    <name type="scientific">Silurus meridionalis</name>
    <name type="common">Southern catfish</name>
    <name type="synonym">Silurus soldatovi meridionalis</name>
    <dbReference type="NCBI Taxonomy" id="175797"/>
    <lineage>
        <taxon>Eukaryota</taxon>
        <taxon>Metazoa</taxon>
        <taxon>Chordata</taxon>
        <taxon>Craniata</taxon>
        <taxon>Vertebrata</taxon>
        <taxon>Euteleostomi</taxon>
        <taxon>Actinopterygii</taxon>
        <taxon>Neopterygii</taxon>
        <taxon>Teleostei</taxon>
        <taxon>Ostariophysi</taxon>
        <taxon>Siluriformes</taxon>
        <taxon>Siluridae</taxon>
        <taxon>Silurus</taxon>
    </lineage>
</organism>
<dbReference type="FunFam" id="1.10.238.10:FF:000178">
    <property type="entry name" value="Calmodulin-2 A"/>
    <property type="match status" value="1"/>
</dbReference>
<evidence type="ECO:0000256" key="1">
    <source>
        <dbReference type="ARBA" id="ARBA00022737"/>
    </source>
</evidence>
<evidence type="ECO:0000313" key="3">
    <source>
        <dbReference type="EMBL" id="KAF7705037.1"/>
    </source>
</evidence>
<sequence length="214" mass="22925">MTMATKKEILKTASTASSPAPQTGPTPGSATDKAHSPATASASATPAAPKQKLDLAAMNDFTAVQIEDIRETFSLFIKSSNGEISLGQCGDVMRSLGLNPTNADIFKVLGTSKSEELKSIFVDFETFLPMFHQVLKSSKQGKYEDFVEAIMCAELRQILLTLGERLSVSEVDHVLAGQEDMNGFINYGGRGWVVHGATVCDCSCRDNNAVGRAE</sequence>
<feature type="compositionally biased region" description="Low complexity" evidence="2">
    <location>
        <begin position="36"/>
        <end position="49"/>
    </location>
</feature>
<gene>
    <name evidence="3" type="ORF">HF521_020323</name>
</gene>
<dbReference type="EMBL" id="JABFDY010000007">
    <property type="protein sequence ID" value="KAF7705037.1"/>
    <property type="molecule type" value="Genomic_DNA"/>
</dbReference>
<keyword evidence="4" id="KW-1185">Reference proteome</keyword>